<dbReference type="AlphaFoldDB" id="A0A2W4CAX5"/>
<feature type="domain" description="HEPN" evidence="1">
    <location>
        <begin position="184"/>
        <end position="304"/>
    </location>
</feature>
<evidence type="ECO:0000259" key="1">
    <source>
        <dbReference type="PROSITE" id="PS50910"/>
    </source>
</evidence>
<gene>
    <name evidence="2" type="ORF">CPY51_23165</name>
</gene>
<reference evidence="2 3" key="1">
    <citation type="journal article" date="2018" name="Sci. Rep.">
        <title>Rhizobium tumorigenes sp. nov., a novel plant tumorigenic bacterium isolated from cane gall tumors on thornless blackberry.</title>
        <authorList>
            <person name="Kuzmanovi N."/>
            <person name="Smalla K."/>
            <person name="Gronow S."/>
            <person name="PuBawska J."/>
        </authorList>
    </citation>
    <scope>NUCLEOTIDE SEQUENCE [LARGE SCALE GENOMIC DNA]</scope>
    <source>
        <strain evidence="2 3">CCBAU 85046</strain>
    </source>
</reference>
<dbReference type="RefSeq" id="WP_111162607.1">
    <property type="nucleotide sequence ID" value="NZ_PCDP01000050.1"/>
</dbReference>
<dbReference type="InterPro" id="IPR052548">
    <property type="entry name" value="Type_VII_TA_antitoxin"/>
</dbReference>
<dbReference type="EMBL" id="PCDP01000050">
    <property type="protein sequence ID" value="PZM10467.1"/>
    <property type="molecule type" value="Genomic_DNA"/>
</dbReference>
<dbReference type="SUPFAM" id="SSF81301">
    <property type="entry name" value="Nucleotidyltransferase"/>
    <property type="match status" value="1"/>
</dbReference>
<dbReference type="Pfam" id="PF05168">
    <property type="entry name" value="HEPN"/>
    <property type="match status" value="1"/>
</dbReference>
<dbReference type="PANTHER" id="PTHR33933:SF1">
    <property type="entry name" value="PROTEIN ADENYLYLTRANSFERASE MNTA-RELATED"/>
    <property type="match status" value="1"/>
</dbReference>
<dbReference type="SMART" id="SM00748">
    <property type="entry name" value="HEPN"/>
    <property type="match status" value="1"/>
</dbReference>
<organism evidence="2 3">
    <name type="scientific">Rhizobium tubonense</name>
    <dbReference type="NCBI Taxonomy" id="484088"/>
    <lineage>
        <taxon>Bacteria</taxon>
        <taxon>Pseudomonadati</taxon>
        <taxon>Pseudomonadota</taxon>
        <taxon>Alphaproteobacteria</taxon>
        <taxon>Hyphomicrobiales</taxon>
        <taxon>Rhizobiaceae</taxon>
        <taxon>Rhizobium/Agrobacterium group</taxon>
        <taxon>Rhizobium</taxon>
    </lineage>
</organism>
<dbReference type="GO" id="GO:0016779">
    <property type="term" value="F:nucleotidyltransferase activity"/>
    <property type="evidence" value="ECO:0007669"/>
    <property type="project" value="InterPro"/>
</dbReference>
<name>A0A2W4CAX5_9HYPH</name>
<dbReference type="InterPro" id="IPR007842">
    <property type="entry name" value="HEPN_dom"/>
</dbReference>
<dbReference type="CDD" id="cd05403">
    <property type="entry name" value="NT_KNTase_like"/>
    <property type="match status" value="1"/>
</dbReference>
<dbReference type="OrthoDB" id="7442350at2"/>
<sequence length="313" mass="36138">MDTIPHEDFDAALTLTDTLDHLPANKRRELARVLEILFDEVQTFQAHKQSDRKTGGKILKVILYGSYARGDWVEDRASGYRSDYDLLIVVNREGFAQEEDLWLALDERLIQAQIAHHIHTPVVPIVHSLADVNDQLARGRPFFIDIARDGKILYEAPGHPLAEPKPLTPEASRNEAQANFDQWFDGASRMLALASDAMDRAFPNETAFLLHQTTERFYHCLLLTLTLYSPKLHRIKTLRSKAEDIDNRLIAAWPRDTRIVRRRFELLSRAYVEARYSSQYNITVEELEWLTERAKILQHLVDQICRERLEVGG</sequence>
<evidence type="ECO:0000313" key="2">
    <source>
        <dbReference type="EMBL" id="PZM10467.1"/>
    </source>
</evidence>
<comment type="caution">
    <text evidence="2">The sequence shown here is derived from an EMBL/GenBank/DDBJ whole genome shotgun (WGS) entry which is preliminary data.</text>
</comment>
<dbReference type="Pfam" id="PF01909">
    <property type="entry name" value="NTP_transf_2"/>
    <property type="match status" value="1"/>
</dbReference>
<dbReference type="PROSITE" id="PS50910">
    <property type="entry name" value="HEPN"/>
    <property type="match status" value="1"/>
</dbReference>
<dbReference type="SUPFAM" id="SSF81593">
    <property type="entry name" value="Nucleotidyltransferase substrate binding subunit/domain"/>
    <property type="match status" value="1"/>
</dbReference>
<dbReference type="Gene3D" id="1.20.120.330">
    <property type="entry name" value="Nucleotidyltransferases domain 2"/>
    <property type="match status" value="1"/>
</dbReference>
<dbReference type="Gene3D" id="3.30.460.10">
    <property type="entry name" value="Beta Polymerase, domain 2"/>
    <property type="match status" value="1"/>
</dbReference>
<evidence type="ECO:0000313" key="3">
    <source>
        <dbReference type="Proteomes" id="UP000248925"/>
    </source>
</evidence>
<proteinExistence type="predicted"/>
<protein>
    <submittedName>
        <fullName evidence="2">Nucleotidyltransferase</fullName>
    </submittedName>
</protein>
<dbReference type="Proteomes" id="UP000248925">
    <property type="component" value="Unassembled WGS sequence"/>
</dbReference>
<dbReference type="PANTHER" id="PTHR33933">
    <property type="entry name" value="NUCLEOTIDYLTRANSFERASE"/>
    <property type="match status" value="1"/>
</dbReference>
<dbReference type="InterPro" id="IPR043519">
    <property type="entry name" value="NT_sf"/>
</dbReference>
<accession>A0A2W4CAX5</accession>
<keyword evidence="3" id="KW-1185">Reference proteome</keyword>
<keyword evidence="2" id="KW-0808">Transferase</keyword>
<dbReference type="InterPro" id="IPR002934">
    <property type="entry name" value="Polymerase_NTP_transf_dom"/>
</dbReference>